<keyword evidence="2" id="KW-1185">Reference proteome</keyword>
<sequence>MKINIDEQAQQWFHEELNPADNMAIKFYPRYGGDFQLKQGFGIAFTVEPLPRDSYNETVNGLTYFVDATDTWYFEDDTLNVTLNNDEISYSN</sequence>
<dbReference type="Proteomes" id="UP000295328">
    <property type="component" value="Unassembled WGS sequence"/>
</dbReference>
<dbReference type="AlphaFoldDB" id="A0A4V3BE81"/>
<evidence type="ECO:0000313" key="2">
    <source>
        <dbReference type="Proteomes" id="UP000295328"/>
    </source>
</evidence>
<comment type="caution">
    <text evidence="1">The sequence shown here is derived from an EMBL/GenBank/DDBJ whole genome shotgun (WGS) entry which is preliminary data.</text>
</comment>
<organism evidence="1 2">
    <name type="scientific">Macrococcus hajekii</name>
    <dbReference type="NCBI Taxonomy" id="198482"/>
    <lineage>
        <taxon>Bacteria</taxon>
        <taxon>Bacillati</taxon>
        <taxon>Bacillota</taxon>
        <taxon>Bacilli</taxon>
        <taxon>Bacillales</taxon>
        <taxon>Staphylococcaceae</taxon>
        <taxon>Macrococcus</taxon>
    </lineage>
</organism>
<evidence type="ECO:0008006" key="3">
    <source>
        <dbReference type="Google" id="ProtNLM"/>
    </source>
</evidence>
<dbReference type="RefSeq" id="WP_133429163.1">
    <property type="nucleotide sequence ID" value="NZ_BMCC01000002.1"/>
</dbReference>
<reference evidence="1 2" key="1">
    <citation type="submission" date="2019-01" db="EMBL/GenBank/DDBJ databases">
        <title>Draft genome sequences of the type strains of six Macrococcus species.</title>
        <authorList>
            <person name="Mazhar S."/>
            <person name="Altermann E."/>
            <person name="Hill C."/>
            <person name="Mcauliffe O."/>
        </authorList>
    </citation>
    <scope>NUCLEOTIDE SEQUENCE [LARGE SCALE GENOMIC DNA]</scope>
    <source>
        <strain evidence="1 2">CCM4809</strain>
    </source>
</reference>
<dbReference type="InterPro" id="IPR035903">
    <property type="entry name" value="HesB-like_dom_sf"/>
</dbReference>
<dbReference type="EMBL" id="SCWE01000001">
    <property type="protein sequence ID" value="TDM03075.1"/>
    <property type="molecule type" value="Genomic_DNA"/>
</dbReference>
<protein>
    <recommendedName>
        <fullName evidence="3">HesB/YadR/YfhF family protein</fullName>
    </recommendedName>
</protein>
<dbReference type="SUPFAM" id="SSF89360">
    <property type="entry name" value="HesB-like domain"/>
    <property type="match status" value="1"/>
</dbReference>
<dbReference type="OrthoDB" id="1645729at2"/>
<proteinExistence type="predicted"/>
<name>A0A4V3BE81_9STAP</name>
<accession>A0A4V3BE81</accession>
<gene>
    <name evidence="1" type="ORF">ERX37_03040</name>
</gene>
<evidence type="ECO:0000313" key="1">
    <source>
        <dbReference type="EMBL" id="TDM03075.1"/>
    </source>
</evidence>